<dbReference type="InterPro" id="IPR047122">
    <property type="entry name" value="Trans-enoyl_RdTase-like"/>
</dbReference>
<evidence type="ECO:0000259" key="1">
    <source>
        <dbReference type="SMART" id="SM00829"/>
    </source>
</evidence>
<dbReference type="InterPro" id="IPR011032">
    <property type="entry name" value="GroES-like_sf"/>
</dbReference>
<dbReference type="Gene3D" id="3.90.180.10">
    <property type="entry name" value="Medium-chain alcohol dehydrogenases, catalytic domain"/>
    <property type="match status" value="1"/>
</dbReference>
<dbReference type="InterPro" id="IPR013154">
    <property type="entry name" value="ADH-like_N"/>
</dbReference>
<dbReference type="SUPFAM" id="SSF50129">
    <property type="entry name" value="GroES-like"/>
    <property type="match status" value="1"/>
</dbReference>
<evidence type="ECO:0000313" key="2">
    <source>
        <dbReference type="EMBL" id="KAK7207648.1"/>
    </source>
</evidence>
<dbReference type="Pfam" id="PF08240">
    <property type="entry name" value="ADH_N"/>
    <property type="match status" value="1"/>
</dbReference>
<comment type="caution">
    <text evidence="2">The sequence shown here is derived from an EMBL/GenBank/DDBJ whole genome shotgun (WGS) entry which is preliminary data.</text>
</comment>
<sequence>MPSNAAAFLVGEAVRPLVVGPAPYPVPGPSEIVVKNGAVAINPIEWILQDHLMDFPMHYPMIMGQDLAGEVVEIGSEVSRFKVGDRVLGHGFGMLHNNNDPESAFQNYTIVSEDMAAVIGDDVSFEQASVLPLCFSTAAGGLYQKEFLNLPPPSLNPTPKGETLVIWGGASCVGSNAIQLAIASGYEVIAVASAKNADYVKKLGAVEAFDYRSETVVADIITYLKGKTIAGAFNAVKDGFDGCLEIVQASQGGKFITSVLPVPEVLPAGISSRFIVMDPPQFAKSAYVEYLAPALKQGKYIIAPKPLVIGKGLESIQAGIDRQKQGMSAEKVVISL</sequence>
<organism evidence="2 3">
    <name type="scientific">Myxozyma melibiosi</name>
    <dbReference type="NCBI Taxonomy" id="54550"/>
    <lineage>
        <taxon>Eukaryota</taxon>
        <taxon>Fungi</taxon>
        <taxon>Dikarya</taxon>
        <taxon>Ascomycota</taxon>
        <taxon>Saccharomycotina</taxon>
        <taxon>Lipomycetes</taxon>
        <taxon>Lipomycetales</taxon>
        <taxon>Lipomycetaceae</taxon>
        <taxon>Myxozyma</taxon>
    </lineage>
</organism>
<keyword evidence="3" id="KW-1185">Reference proteome</keyword>
<dbReference type="Proteomes" id="UP001498771">
    <property type="component" value="Unassembled WGS sequence"/>
</dbReference>
<dbReference type="InterPro" id="IPR020843">
    <property type="entry name" value="ER"/>
</dbReference>
<gene>
    <name evidence="2" type="ORF">BZA70DRAFT_271855</name>
</gene>
<accession>A0ABR1FF54</accession>
<dbReference type="Pfam" id="PF00107">
    <property type="entry name" value="ADH_zinc_N"/>
    <property type="match status" value="1"/>
</dbReference>
<name>A0ABR1FF54_9ASCO</name>
<dbReference type="InterPro" id="IPR013149">
    <property type="entry name" value="ADH-like_C"/>
</dbReference>
<dbReference type="SUPFAM" id="SSF51735">
    <property type="entry name" value="NAD(P)-binding Rossmann-fold domains"/>
    <property type="match status" value="1"/>
</dbReference>
<proteinExistence type="predicted"/>
<evidence type="ECO:0000313" key="3">
    <source>
        <dbReference type="Proteomes" id="UP001498771"/>
    </source>
</evidence>
<dbReference type="EMBL" id="JBBJBU010000001">
    <property type="protein sequence ID" value="KAK7207648.1"/>
    <property type="molecule type" value="Genomic_DNA"/>
</dbReference>
<dbReference type="PANTHER" id="PTHR45348:SF2">
    <property type="entry name" value="ZINC-TYPE ALCOHOL DEHYDROGENASE-LIKE PROTEIN C2E1P3.01"/>
    <property type="match status" value="1"/>
</dbReference>
<dbReference type="CDD" id="cd08249">
    <property type="entry name" value="enoyl_reductase_like"/>
    <property type="match status" value="1"/>
</dbReference>
<reference evidence="2 3" key="1">
    <citation type="submission" date="2024-03" db="EMBL/GenBank/DDBJ databases">
        <title>Genome-scale model development and genomic sequencing of the oleaginous clade Lipomyces.</title>
        <authorList>
            <consortium name="Lawrence Berkeley National Laboratory"/>
            <person name="Czajka J.J."/>
            <person name="Han Y."/>
            <person name="Kim J."/>
            <person name="Mondo S.J."/>
            <person name="Hofstad B.A."/>
            <person name="Robles A."/>
            <person name="Haridas S."/>
            <person name="Riley R."/>
            <person name="LaButti K."/>
            <person name="Pangilinan J."/>
            <person name="Andreopoulos W."/>
            <person name="Lipzen A."/>
            <person name="Yan J."/>
            <person name="Wang M."/>
            <person name="Ng V."/>
            <person name="Grigoriev I.V."/>
            <person name="Spatafora J.W."/>
            <person name="Magnuson J.K."/>
            <person name="Baker S.E."/>
            <person name="Pomraning K.R."/>
        </authorList>
    </citation>
    <scope>NUCLEOTIDE SEQUENCE [LARGE SCALE GENOMIC DNA]</scope>
    <source>
        <strain evidence="2 3">Phaff 52-87</strain>
    </source>
</reference>
<dbReference type="InterPro" id="IPR036291">
    <property type="entry name" value="NAD(P)-bd_dom_sf"/>
</dbReference>
<dbReference type="SMART" id="SM00829">
    <property type="entry name" value="PKS_ER"/>
    <property type="match status" value="1"/>
</dbReference>
<dbReference type="RefSeq" id="XP_064770681.1">
    <property type="nucleotide sequence ID" value="XM_064911546.1"/>
</dbReference>
<dbReference type="GeneID" id="90037058"/>
<dbReference type="Gene3D" id="3.40.50.720">
    <property type="entry name" value="NAD(P)-binding Rossmann-like Domain"/>
    <property type="match status" value="1"/>
</dbReference>
<dbReference type="PANTHER" id="PTHR45348">
    <property type="entry name" value="HYPOTHETICAL OXIDOREDUCTASE (EUROFUNG)"/>
    <property type="match status" value="1"/>
</dbReference>
<feature type="domain" description="Enoyl reductase (ER)" evidence="1">
    <location>
        <begin position="12"/>
        <end position="334"/>
    </location>
</feature>
<protein>
    <submittedName>
        <fullName evidence="2">Zinc-binding oxidoreductase CipB</fullName>
    </submittedName>
</protein>